<dbReference type="SUPFAM" id="SSF51011">
    <property type="entry name" value="Glycosyl hydrolase domain"/>
    <property type="match status" value="1"/>
</dbReference>
<feature type="active site" description="Nucleophile" evidence="7">
    <location>
        <position position="315"/>
    </location>
</feature>
<dbReference type="Gene3D" id="3.20.20.80">
    <property type="entry name" value="Glycosidases"/>
    <property type="match status" value="1"/>
</dbReference>
<feature type="domain" description="Glycoside hydrolase family 42 N-terminal" evidence="10">
    <location>
        <begin position="20"/>
        <end position="394"/>
    </location>
</feature>
<feature type="binding site" evidence="9">
    <location>
        <position position="168"/>
    </location>
    <ligand>
        <name>Zn(2+)</name>
        <dbReference type="ChEBI" id="CHEBI:29105"/>
    </ligand>
</feature>
<keyword evidence="4 6" id="KW-0378">Hydrolase</keyword>
<dbReference type="InterPro" id="IPR017853">
    <property type="entry name" value="GH"/>
</dbReference>
<dbReference type="InterPro" id="IPR013529">
    <property type="entry name" value="Glyco_hydro_42_N"/>
</dbReference>
<evidence type="ECO:0000313" key="13">
    <source>
        <dbReference type="EMBL" id="APC39338.1"/>
    </source>
</evidence>
<keyword evidence="5 6" id="KW-0326">Glycosidase</keyword>
<dbReference type="PANTHER" id="PTHR36447">
    <property type="entry name" value="BETA-GALACTOSIDASE GANA"/>
    <property type="match status" value="1"/>
</dbReference>
<dbReference type="GO" id="GO:0009341">
    <property type="term" value="C:beta-galactosidase complex"/>
    <property type="evidence" value="ECO:0007669"/>
    <property type="project" value="InterPro"/>
</dbReference>
<accession>A0A1J0GDA7</accession>
<dbReference type="Pfam" id="PF08533">
    <property type="entry name" value="Glyco_hydro_42C"/>
    <property type="match status" value="1"/>
</dbReference>
<feature type="binding site" evidence="8">
    <location>
        <position position="323"/>
    </location>
    <ligand>
        <name>substrate</name>
    </ligand>
</feature>
<organism evidence="13 14">
    <name type="scientific">Clostridium estertheticum subsp. estertheticum</name>
    <dbReference type="NCBI Taxonomy" id="1552"/>
    <lineage>
        <taxon>Bacteria</taxon>
        <taxon>Bacillati</taxon>
        <taxon>Bacillota</taxon>
        <taxon>Clostridia</taxon>
        <taxon>Eubacteriales</taxon>
        <taxon>Clostridiaceae</taxon>
        <taxon>Clostridium</taxon>
    </lineage>
</organism>
<keyword evidence="14" id="KW-1185">Reference proteome</keyword>
<evidence type="ECO:0000256" key="9">
    <source>
        <dbReference type="PIRSR" id="PIRSR001084-3"/>
    </source>
</evidence>
<dbReference type="Gene3D" id="3.40.50.880">
    <property type="match status" value="1"/>
</dbReference>
<dbReference type="RefSeq" id="WP_071611631.1">
    <property type="nucleotide sequence ID" value="NZ_CP015756.1"/>
</dbReference>
<dbReference type="SUPFAM" id="SSF52317">
    <property type="entry name" value="Class I glutamine amidotransferase-like"/>
    <property type="match status" value="1"/>
</dbReference>
<feature type="domain" description="Beta-galactosidase C-terminal" evidence="12">
    <location>
        <begin position="627"/>
        <end position="684"/>
    </location>
</feature>
<comment type="similarity">
    <text evidence="2 6">Belongs to the glycosyl hydrolase 42 family.</text>
</comment>
<protein>
    <recommendedName>
        <fullName evidence="3 6">Beta-galactosidase</fullName>
        <shortName evidence="6">Beta-gal</shortName>
        <ecNumber evidence="3 6">3.2.1.23</ecNumber>
    </recommendedName>
</protein>
<evidence type="ECO:0000256" key="2">
    <source>
        <dbReference type="ARBA" id="ARBA00005940"/>
    </source>
</evidence>
<dbReference type="AlphaFoldDB" id="A0A1J0GDA7"/>
<evidence type="ECO:0000256" key="6">
    <source>
        <dbReference type="PIRNR" id="PIRNR001084"/>
    </source>
</evidence>
<evidence type="ECO:0000256" key="8">
    <source>
        <dbReference type="PIRSR" id="PIRSR001084-2"/>
    </source>
</evidence>
<feature type="binding site" evidence="9">
    <location>
        <position position="123"/>
    </location>
    <ligand>
        <name>Zn(2+)</name>
        <dbReference type="ChEBI" id="CHEBI:29105"/>
    </ligand>
</feature>
<dbReference type="InterPro" id="IPR013739">
    <property type="entry name" value="Beta_galactosidase_C"/>
</dbReference>
<dbReference type="InterPro" id="IPR003476">
    <property type="entry name" value="Glyco_hydro_42"/>
</dbReference>
<dbReference type="Pfam" id="PF02449">
    <property type="entry name" value="Glyco_hydro_42"/>
    <property type="match status" value="1"/>
</dbReference>
<reference evidence="14" key="1">
    <citation type="journal article" date="2016" name="Front. Microbiol.">
        <title>Complete Genome Sequence of Clostridium estertheticum DSM 8809, a Microbe Identified in Spoiled Vacuum Packed Beef.</title>
        <authorList>
            <person name="Yu Z."/>
            <person name="Gunn L."/>
            <person name="Brennan E."/>
            <person name="Reid R."/>
            <person name="Wall P.G."/>
            <person name="Gaora O.P."/>
            <person name="Hurley D."/>
            <person name="Bolton D."/>
            <person name="Fanning S."/>
        </authorList>
    </citation>
    <scope>NUCLEOTIDE SEQUENCE [LARGE SCALE GENOMIC DNA]</scope>
    <source>
        <strain evidence="14">DSM 8809</strain>
    </source>
</reference>
<feature type="binding site" evidence="9">
    <location>
        <position position="165"/>
    </location>
    <ligand>
        <name>Zn(2+)</name>
        <dbReference type="ChEBI" id="CHEBI:29105"/>
    </ligand>
</feature>
<feature type="binding site" evidence="8">
    <location>
        <position position="157"/>
    </location>
    <ligand>
        <name>substrate</name>
    </ligand>
</feature>
<dbReference type="OrthoDB" id="9800974at2"/>
<dbReference type="SUPFAM" id="SSF51445">
    <property type="entry name" value="(Trans)glycosidases"/>
    <property type="match status" value="1"/>
</dbReference>
<dbReference type="EC" id="3.2.1.23" evidence="3 6"/>
<evidence type="ECO:0000313" key="14">
    <source>
        <dbReference type="Proteomes" id="UP000182569"/>
    </source>
</evidence>
<feature type="active site" description="Proton donor" evidence="7">
    <location>
        <position position="158"/>
    </location>
</feature>
<dbReference type="GO" id="GO:0006012">
    <property type="term" value="P:galactose metabolic process"/>
    <property type="evidence" value="ECO:0007669"/>
    <property type="project" value="InterPro"/>
</dbReference>
<proteinExistence type="inferred from homology"/>
<evidence type="ECO:0000259" key="11">
    <source>
        <dbReference type="Pfam" id="PF08532"/>
    </source>
</evidence>
<dbReference type="InterPro" id="IPR013780">
    <property type="entry name" value="Glyco_hydro_b"/>
</dbReference>
<dbReference type="InterPro" id="IPR029062">
    <property type="entry name" value="Class_I_gatase-like"/>
</dbReference>
<dbReference type="KEGG" id="ceu:A7L45_04325"/>
<dbReference type="InterPro" id="IPR013738">
    <property type="entry name" value="Beta_galactosidase_Trimer"/>
</dbReference>
<dbReference type="Gene3D" id="2.60.40.1180">
    <property type="entry name" value="Golgi alpha-mannosidase II"/>
    <property type="match status" value="1"/>
</dbReference>
<dbReference type="PANTHER" id="PTHR36447:SF1">
    <property type="entry name" value="BETA-GALACTOSIDASE GANA"/>
    <property type="match status" value="1"/>
</dbReference>
<feature type="domain" description="Beta-galactosidase trimerisation" evidence="11">
    <location>
        <begin position="405"/>
        <end position="616"/>
    </location>
</feature>
<dbReference type="EMBL" id="CP015756">
    <property type="protein sequence ID" value="APC39338.1"/>
    <property type="molecule type" value="Genomic_DNA"/>
</dbReference>
<dbReference type="PIRSF" id="PIRSF001084">
    <property type="entry name" value="B-galactosidase"/>
    <property type="match status" value="1"/>
</dbReference>
<dbReference type="CDD" id="cd03143">
    <property type="entry name" value="A4_beta-galactosidase_middle_domain"/>
    <property type="match status" value="1"/>
</dbReference>
<sequence length="689" mass="79261">MIKKFPLINDKLTHFYHGADYNPEQWLKYPGIFEEDIRLMKLAKCNVMSIGIFSWVTIEPEEGVFNFKWLDYVLDKLYENGIYTILATPTGARPAWMAAKYTQVLRVGANRVRNLYGQRHNHCFTSPVYREKTQIINRKLAQRYSNHPGIVAWHISNEYGGDCHCDLCQEAFRTWLKNKYTSLDNLNDAWWTTFWSHTYTNWSQIESPAPHGEAGVHGLSLDWKRFVTDQTVDFCKEEIKPLKEINPKLPVVANLMELFDGLNYWKFTEVLDIISWDNYPKWHENVDESFLASRISMNHDIFRSLMGGKPFMLMESTPSATNWQATSKLKKPGMHLLSSLQAVAHGSDTVQYFQWRKSRGSSEKFHGAVVDHCGHENTRVFKEVTQVGTVLEKLDEILGTSVEPQVAIIFDWENRWAINDSQGPRNCGIKYEDTVYAQYKPFWESGVPVDIINMECDFSNYKLLVAPMLYMVKPGVGERIEAFVKNGGTFVATYWSGIVNENDLCFLGGFPGPLRKVLGIWSEEIESLYDDEVNNIVFDNNNKLGLKGEYETVELIDLIHVEGAQVLATYKSDFFAGRPALTVNKYGDGSAYYIASRNKEDFNEVFYGDLIRRLGIKQTVKTKLPQGVTAQLRTDGDNDFIFLMNFNNCDEKVSLDENLYEDILSENKIEGEINLTPYGFKIMKRKSLI</sequence>
<feature type="binding site" evidence="8">
    <location>
        <position position="119"/>
    </location>
    <ligand>
        <name>substrate</name>
    </ligand>
</feature>
<evidence type="ECO:0000259" key="10">
    <source>
        <dbReference type="Pfam" id="PF02449"/>
    </source>
</evidence>
<keyword evidence="9" id="KW-0479">Metal-binding</keyword>
<evidence type="ECO:0000256" key="3">
    <source>
        <dbReference type="ARBA" id="ARBA00012756"/>
    </source>
</evidence>
<evidence type="ECO:0000256" key="1">
    <source>
        <dbReference type="ARBA" id="ARBA00001412"/>
    </source>
</evidence>
<name>A0A1J0GDA7_9CLOT</name>
<keyword evidence="9" id="KW-0862">Zinc</keyword>
<evidence type="ECO:0000259" key="12">
    <source>
        <dbReference type="Pfam" id="PF08533"/>
    </source>
</evidence>
<dbReference type="GO" id="GO:0004565">
    <property type="term" value="F:beta-galactosidase activity"/>
    <property type="evidence" value="ECO:0007669"/>
    <property type="project" value="UniProtKB-EC"/>
</dbReference>
<dbReference type="STRING" id="1552.A7L45_04325"/>
<dbReference type="GO" id="GO:0046872">
    <property type="term" value="F:metal ion binding"/>
    <property type="evidence" value="ECO:0007669"/>
    <property type="project" value="UniProtKB-KW"/>
</dbReference>
<evidence type="ECO:0000256" key="4">
    <source>
        <dbReference type="ARBA" id="ARBA00022801"/>
    </source>
</evidence>
<dbReference type="Proteomes" id="UP000182569">
    <property type="component" value="Chromosome"/>
</dbReference>
<feature type="binding site" evidence="9">
    <location>
        <position position="163"/>
    </location>
    <ligand>
        <name>Zn(2+)</name>
        <dbReference type="ChEBI" id="CHEBI:29105"/>
    </ligand>
</feature>
<comment type="catalytic activity">
    <reaction evidence="1 6">
        <text>Hydrolysis of terminal non-reducing beta-D-galactose residues in beta-D-galactosides.</text>
        <dbReference type="EC" id="3.2.1.23"/>
    </reaction>
</comment>
<gene>
    <name evidence="13" type="ORF">A7L45_04325</name>
</gene>
<evidence type="ECO:0000256" key="7">
    <source>
        <dbReference type="PIRSR" id="PIRSR001084-1"/>
    </source>
</evidence>
<evidence type="ECO:0000256" key="5">
    <source>
        <dbReference type="ARBA" id="ARBA00023295"/>
    </source>
</evidence>
<dbReference type="Pfam" id="PF08532">
    <property type="entry name" value="Glyco_hydro_42M"/>
    <property type="match status" value="1"/>
</dbReference>